<comment type="caution">
    <text evidence="5">The sequence shown here is derived from an EMBL/GenBank/DDBJ whole genome shotgun (WGS) entry which is preliminary data.</text>
</comment>
<dbReference type="InterPro" id="IPR003439">
    <property type="entry name" value="ABC_transporter-like_ATP-bd"/>
</dbReference>
<dbReference type="Proteomes" id="UP001248709">
    <property type="component" value="Unassembled WGS sequence"/>
</dbReference>
<dbReference type="GO" id="GO:0005524">
    <property type="term" value="F:ATP binding"/>
    <property type="evidence" value="ECO:0007669"/>
    <property type="project" value="UniProtKB-KW"/>
</dbReference>
<dbReference type="PROSITE" id="PS50893">
    <property type="entry name" value="ABC_TRANSPORTER_2"/>
    <property type="match status" value="1"/>
</dbReference>
<dbReference type="EMBL" id="JAUSUY010000003">
    <property type="protein sequence ID" value="MDT3425355.1"/>
    <property type="molecule type" value="Genomic_DNA"/>
</dbReference>
<organism evidence="5 6">
    <name type="scientific">Paenibacillus forsythiae</name>
    <dbReference type="NCBI Taxonomy" id="365616"/>
    <lineage>
        <taxon>Bacteria</taxon>
        <taxon>Bacillati</taxon>
        <taxon>Bacillota</taxon>
        <taxon>Bacilli</taxon>
        <taxon>Bacillales</taxon>
        <taxon>Paenibacillaceae</taxon>
        <taxon>Paenibacillus</taxon>
    </lineage>
</organism>
<dbReference type="PANTHER" id="PTHR42788">
    <property type="entry name" value="TAURINE IMPORT ATP-BINDING PROTEIN-RELATED"/>
    <property type="match status" value="1"/>
</dbReference>
<keyword evidence="3 5" id="KW-0067">ATP-binding</keyword>
<dbReference type="RefSeq" id="WP_025701355.1">
    <property type="nucleotide sequence ID" value="NZ_JAUSUY010000003.1"/>
</dbReference>
<dbReference type="SUPFAM" id="SSF52540">
    <property type="entry name" value="P-loop containing nucleoside triphosphate hydrolases"/>
    <property type="match status" value="1"/>
</dbReference>
<keyword evidence="6" id="KW-1185">Reference proteome</keyword>
<evidence type="ECO:0000256" key="2">
    <source>
        <dbReference type="ARBA" id="ARBA00022741"/>
    </source>
</evidence>
<reference evidence="5 6" key="1">
    <citation type="submission" date="2023-07" db="EMBL/GenBank/DDBJ databases">
        <title>Genomic Encyclopedia of Type Strains, Phase IV (KMG-IV): sequencing the most valuable type-strain genomes for metagenomic binning, comparative biology and taxonomic classification.</title>
        <authorList>
            <person name="Goeker M."/>
        </authorList>
    </citation>
    <scope>NUCLEOTIDE SEQUENCE [LARGE SCALE GENOMIC DNA]</scope>
    <source>
        <strain evidence="5 6">T98</strain>
    </source>
</reference>
<proteinExistence type="predicted"/>
<evidence type="ECO:0000259" key="4">
    <source>
        <dbReference type="PROSITE" id="PS50893"/>
    </source>
</evidence>
<keyword evidence="2" id="KW-0547">Nucleotide-binding</keyword>
<dbReference type="Pfam" id="PF00005">
    <property type="entry name" value="ABC_tran"/>
    <property type="match status" value="1"/>
</dbReference>
<evidence type="ECO:0000313" key="5">
    <source>
        <dbReference type="EMBL" id="MDT3425355.1"/>
    </source>
</evidence>
<name>A0ABU3H6L1_9BACL</name>
<keyword evidence="1" id="KW-0813">Transport</keyword>
<evidence type="ECO:0000313" key="6">
    <source>
        <dbReference type="Proteomes" id="UP001248709"/>
    </source>
</evidence>
<dbReference type="SMART" id="SM00382">
    <property type="entry name" value="AAA"/>
    <property type="match status" value="1"/>
</dbReference>
<evidence type="ECO:0000256" key="3">
    <source>
        <dbReference type="ARBA" id="ARBA00022840"/>
    </source>
</evidence>
<protein>
    <submittedName>
        <fullName evidence="5">NitT/TauT family transport system ATP-binding protein</fullName>
    </submittedName>
</protein>
<gene>
    <name evidence="5" type="ORF">J2Z22_000871</name>
</gene>
<accession>A0ABU3H6L1</accession>
<sequence length="280" mass="31129">MSQAVHPLERSGTASAIPKLSVNNLEIIFENPATGLRTEAVKGVNLDIRQGEFVSIVGLSGCGKTTFLNAIAGLVKPSAGSIKLDGKSVEGPGPDRTVVFQKPSLLPWRNVLSNVIYGLELRGVRKDEARERAAKYIKMVHLNGFEKHLPHQLSGGMQQRVNITRALVCEPEVLLLDEPFAALDAITRESMQNELLSLWENTGKTVLMVTHQIDEAVLLSDRVIVFSARPASILEEISIRLPRPRTPELRDNPRFDYLAKRIWELIHSTAEKKVNPEYEI</sequence>
<dbReference type="InterPro" id="IPR050166">
    <property type="entry name" value="ABC_transporter_ATP-bind"/>
</dbReference>
<dbReference type="InterPro" id="IPR027417">
    <property type="entry name" value="P-loop_NTPase"/>
</dbReference>
<dbReference type="InterPro" id="IPR003593">
    <property type="entry name" value="AAA+_ATPase"/>
</dbReference>
<dbReference type="PANTHER" id="PTHR42788:SF13">
    <property type="entry name" value="ALIPHATIC SULFONATES IMPORT ATP-BINDING PROTEIN SSUB"/>
    <property type="match status" value="1"/>
</dbReference>
<dbReference type="CDD" id="cd03293">
    <property type="entry name" value="ABC_NrtD_SsuB_transporters"/>
    <property type="match status" value="1"/>
</dbReference>
<evidence type="ECO:0000256" key="1">
    <source>
        <dbReference type="ARBA" id="ARBA00022448"/>
    </source>
</evidence>
<feature type="domain" description="ABC transporter" evidence="4">
    <location>
        <begin position="22"/>
        <end position="253"/>
    </location>
</feature>
<dbReference type="Gene3D" id="3.40.50.300">
    <property type="entry name" value="P-loop containing nucleotide triphosphate hydrolases"/>
    <property type="match status" value="1"/>
</dbReference>